<keyword evidence="1" id="KW-1133">Transmembrane helix</keyword>
<dbReference type="OMA" id="CDADISE"/>
<dbReference type="AlphaFoldDB" id="A0A914B6I4"/>
<proteinExistence type="predicted"/>
<evidence type="ECO:0000256" key="1">
    <source>
        <dbReference type="SAM" id="Phobius"/>
    </source>
</evidence>
<dbReference type="Proteomes" id="UP000887568">
    <property type="component" value="Unplaced"/>
</dbReference>
<dbReference type="PANTHER" id="PTHR31389:SF4">
    <property type="entry name" value="LD39211P"/>
    <property type="match status" value="1"/>
</dbReference>
<protein>
    <submittedName>
        <fullName evidence="2">Uncharacterized protein</fullName>
    </submittedName>
</protein>
<dbReference type="GeneID" id="119740481"/>
<dbReference type="OrthoDB" id="5954868at2759"/>
<evidence type="ECO:0000313" key="2">
    <source>
        <dbReference type="EnsemblMetazoa" id="XP_038071733.1"/>
    </source>
</evidence>
<organism evidence="2 3">
    <name type="scientific">Patiria miniata</name>
    <name type="common">Bat star</name>
    <name type="synonym">Asterina miniata</name>
    <dbReference type="NCBI Taxonomy" id="46514"/>
    <lineage>
        <taxon>Eukaryota</taxon>
        <taxon>Metazoa</taxon>
        <taxon>Echinodermata</taxon>
        <taxon>Eleutherozoa</taxon>
        <taxon>Asterozoa</taxon>
        <taxon>Asteroidea</taxon>
        <taxon>Valvatacea</taxon>
        <taxon>Valvatida</taxon>
        <taxon>Asterinidae</taxon>
        <taxon>Patiria</taxon>
    </lineage>
</organism>
<dbReference type="Pfam" id="PF07801">
    <property type="entry name" value="DUF1647"/>
    <property type="match status" value="1"/>
</dbReference>
<keyword evidence="1" id="KW-0812">Transmembrane</keyword>
<dbReference type="InterPro" id="IPR012444">
    <property type="entry name" value="DUF1647"/>
</dbReference>
<evidence type="ECO:0000313" key="3">
    <source>
        <dbReference type="Proteomes" id="UP000887568"/>
    </source>
</evidence>
<dbReference type="EnsemblMetazoa" id="XM_038215805.1">
    <property type="protein sequence ID" value="XP_038071733.1"/>
    <property type="gene ID" value="LOC119740481"/>
</dbReference>
<dbReference type="RefSeq" id="XP_038071733.1">
    <property type="nucleotide sequence ID" value="XM_038215805.1"/>
</dbReference>
<keyword evidence="3" id="KW-1185">Reference proteome</keyword>
<accession>A0A914B6I4</accession>
<reference evidence="2" key="1">
    <citation type="submission" date="2022-11" db="UniProtKB">
        <authorList>
            <consortium name="EnsemblMetazoa"/>
        </authorList>
    </citation>
    <scope>IDENTIFICATION</scope>
</reference>
<name>A0A914B6I4_PATMI</name>
<dbReference type="PANTHER" id="PTHR31389">
    <property type="entry name" value="LD39211P"/>
    <property type="match status" value="1"/>
</dbReference>
<sequence>MIAGGTRLAVQLLRRAGRNRTVHGAFFLIVLGGFLFAFLQQDGIIHYLMSPKSGRVYRQSTEAVWNVMKSLPRPKPVYPLIDLDFYMPSQKMLFNRTRIVTAVSSNHYPEMKKMVATVQMHMPSTKIVVYNLGLTKTELHTISRMCNVEEVRFFNFAQYPRHVRNKLNYAWKPLIIREALYEFGAIFWADSSIRFKKSILPLYRYLKDFHGFVPMVLTYEPNRFSNYNKTHPDMYRYLGVDLDNEYKNLRSTPTVQASRIFFVNSSYITEKLIQPWVACALALDCIAPKGSQNPHRRPVAGFHEHRYDQSALGILIYKNLRGLFKKGNGAQKAYISVSAFRNNNRYFGDVQNVTFCD</sequence>
<feature type="transmembrane region" description="Helical" evidence="1">
    <location>
        <begin position="21"/>
        <end position="39"/>
    </location>
</feature>
<keyword evidence="1" id="KW-0472">Membrane</keyword>